<dbReference type="InterPro" id="IPR000182">
    <property type="entry name" value="GNAT_dom"/>
</dbReference>
<reference evidence="2 3" key="1">
    <citation type="journal article" date="2017" name="Int. J. Syst. Evol. Microbiol.">
        <title>Bacillus mangrovi sp. nov., isolated from a sediment sample from a mangrove forest.</title>
        <authorList>
            <person name="Gupta V."/>
            <person name="Singh P.K."/>
            <person name="Korpole S."/>
            <person name="Tanuku N.R.S."/>
            <person name="Pinnaka A.K."/>
        </authorList>
    </citation>
    <scope>NUCLEOTIDE SEQUENCE [LARGE SCALE GENOMIC DNA]</scope>
    <source>
        <strain evidence="2 3">KCTC 33872</strain>
    </source>
</reference>
<evidence type="ECO:0000259" key="1">
    <source>
        <dbReference type="PROSITE" id="PS51186"/>
    </source>
</evidence>
<dbReference type="RefSeq" id="WP_155114145.1">
    <property type="nucleotide sequence ID" value="NZ_WMIB01000035.1"/>
</dbReference>
<organism evidence="2 3">
    <name type="scientific">Metabacillus mangrovi</name>
    <dbReference type="NCBI Taxonomy" id="1491830"/>
    <lineage>
        <taxon>Bacteria</taxon>
        <taxon>Bacillati</taxon>
        <taxon>Bacillota</taxon>
        <taxon>Bacilli</taxon>
        <taxon>Bacillales</taxon>
        <taxon>Bacillaceae</taxon>
        <taxon>Metabacillus</taxon>
    </lineage>
</organism>
<dbReference type="AlphaFoldDB" id="A0A7X2V698"/>
<comment type="caution">
    <text evidence="2">The sequence shown here is derived from an EMBL/GenBank/DDBJ whole genome shotgun (WGS) entry which is preliminary data.</text>
</comment>
<keyword evidence="3" id="KW-1185">Reference proteome</keyword>
<dbReference type="PANTHER" id="PTHR43415:SF3">
    <property type="entry name" value="GNAT-FAMILY ACETYLTRANSFERASE"/>
    <property type="match status" value="1"/>
</dbReference>
<sequence length="171" mass="19861">MRTIIRFAAEADAYKLSSHIKKTLNETPFMISEGHEYRPSLENEEYWIRQTYKDGGMILLAFSGKSLVGMLSVSRHVRIRRSHVCSFGISVIKSQHGKGIGGQLMRTMMEWCTSQQGLEKITLEVFSNNKKAIQLYEQMGFKEEGRMRNEIRYRDGTYADMITMAFFIKRK</sequence>
<dbReference type="EMBL" id="WMIB01000035">
    <property type="protein sequence ID" value="MTH55647.1"/>
    <property type="molecule type" value="Genomic_DNA"/>
</dbReference>
<dbReference type="GO" id="GO:0016747">
    <property type="term" value="F:acyltransferase activity, transferring groups other than amino-acyl groups"/>
    <property type="evidence" value="ECO:0007669"/>
    <property type="project" value="InterPro"/>
</dbReference>
<dbReference type="PANTHER" id="PTHR43415">
    <property type="entry name" value="SPERMIDINE N(1)-ACETYLTRANSFERASE"/>
    <property type="match status" value="1"/>
</dbReference>
<dbReference type="Pfam" id="PF00583">
    <property type="entry name" value="Acetyltransf_1"/>
    <property type="match status" value="1"/>
</dbReference>
<dbReference type="CDD" id="cd04301">
    <property type="entry name" value="NAT_SF"/>
    <property type="match status" value="1"/>
</dbReference>
<feature type="domain" description="N-acetyltransferase" evidence="1">
    <location>
        <begin position="3"/>
        <end position="169"/>
    </location>
</feature>
<protein>
    <submittedName>
        <fullName evidence="2">GNAT family N-acetyltransferase</fullName>
    </submittedName>
</protein>
<name>A0A7X2V698_9BACI</name>
<evidence type="ECO:0000313" key="3">
    <source>
        <dbReference type="Proteomes" id="UP000434639"/>
    </source>
</evidence>
<dbReference type="PROSITE" id="PS51186">
    <property type="entry name" value="GNAT"/>
    <property type="match status" value="1"/>
</dbReference>
<dbReference type="InterPro" id="IPR016181">
    <property type="entry name" value="Acyl_CoA_acyltransferase"/>
</dbReference>
<dbReference type="Proteomes" id="UP000434639">
    <property type="component" value="Unassembled WGS sequence"/>
</dbReference>
<proteinExistence type="predicted"/>
<dbReference type="OrthoDB" id="9802340at2"/>
<gene>
    <name evidence="2" type="ORF">GKZ89_19825</name>
</gene>
<keyword evidence="2" id="KW-0808">Transferase</keyword>
<dbReference type="Gene3D" id="3.40.630.30">
    <property type="match status" value="1"/>
</dbReference>
<dbReference type="SUPFAM" id="SSF55729">
    <property type="entry name" value="Acyl-CoA N-acyltransferases (Nat)"/>
    <property type="match status" value="1"/>
</dbReference>
<evidence type="ECO:0000313" key="2">
    <source>
        <dbReference type="EMBL" id="MTH55647.1"/>
    </source>
</evidence>
<accession>A0A7X2V698</accession>